<gene>
    <name evidence="1" type="ORF">SAMN05421740_101181</name>
</gene>
<proteinExistence type="predicted"/>
<evidence type="ECO:0000313" key="2">
    <source>
        <dbReference type="Proteomes" id="UP000198916"/>
    </source>
</evidence>
<evidence type="ECO:0000313" key="1">
    <source>
        <dbReference type="EMBL" id="SEK19944.1"/>
    </source>
</evidence>
<dbReference type="STRING" id="332977.SAMN05421740_101181"/>
<organism evidence="1 2">
    <name type="scientific">Parapedobacter koreensis</name>
    <dbReference type="NCBI Taxonomy" id="332977"/>
    <lineage>
        <taxon>Bacteria</taxon>
        <taxon>Pseudomonadati</taxon>
        <taxon>Bacteroidota</taxon>
        <taxon>Sphingobacteriia</taxon>
        <taxon>Sphingobacteriales</taxon>
        <taxon>Sphingobacteriaceae</taxon>
        <taxon>Parapedobacter</taxon>
    </lineage>
</organism>
<sequence>MKYIYYSLFILLLYSCQEKPTNTITEEFEKRGVEIPEEVEICIIMPSVGCGAYILPYSISKMEILKTFNIKALTHLKPLQNLST</sequence>
<dbReference type="EMBL" id="FNZR01000001">
    <property type="protein sequence ID" value="SEK19944.1"/>
    <property type="molecule type" value="Genomic_DNA"/>
</dbReference>
<accession>A0A1H7F289</accession>
<dbReference type="Proteomes" id="UP000198916">
    <property type="component" value="Unassembled WGS sequence"/>
</dbReference>
<reference evidence="2" key="1">
    <citation type="submission" date="2016-10" db="EMBL/GenBank/DDBJ databases">
        <authorList>
            <person name="Varghese N."/>
            <person name="Submissions S."/>
        </authorList>
    </citation>
    <scope>NUCLEOTIDE SEQUENCE [LARGE SCALE GENOMIC DNA]</scope>
    <source>
        <strain evidence="2">Jip14</strain>
    </source>
</reference>
<dbReference type="AlphaFoldDB" id="A0A1H7F289"/>
<keyword evidence="2" id="KW-1185">Reference proteome</keyword>
<protein>
    <submittedName>
        <fullName evidence="1">Uncharacterized protein</fullName>
    </submittedName>
</protein>
<dbReference type="PROSITE" id="PS51257">
    <property type="entry name" value="PROKAR_LIPOPROTEIN"/>
    <property type="match status" value="1"/>
</dbReference>
<name>A0A1H7F289_9SPHI</name>